<protein>
    <submittedName>
        <fullName evidence="2">OMP1428</fullName>
    </submittedName>
    <submittedName>
        <fullName evidence="1">OMP960</fullName>
    </submittedName>
</protein>
<dbReference type="AlphaFoldDB" id="A0A1M4NIK3"/>
<reference evidence="2" key="1">
    <citation type="submission" date="2016-11" db="EMBL/GenBank/DDBJ databases">
        <title>Proteomic and phylogenetic analysis of the outer membrane protein repertoire of gastric Helicobacter species.</title>
        <authorList>
            <person name="Joosten M."/>
        </authorList>
    </citation>
    <scope>NUCLEOTIDE SEQUENCE</scope>
    <source>
        <strain evidence="1">KokIII</strain>
        <strain evidence="2">R1053</strain>
    </source>
</reference>
<evidence type="ECO:0000313" key="2">
    <source>
        <dbReference type="EMBL" id="SFZ73156.1"/>
    </source>
</evidence>
<name>A0A1M4NIK3_9HELI</name>
<organism evidence="2">
    <name type="scientific">Helicobacter salomonis</name>
    <dbReference type="NCBI Taxonomy" id="56878"/>
    <lineage>
        <taxon>Bacteria</taxon>
        <taxon>Pseudomonadati</taxon>
        <taxon>Campylobacterota</taxon>
        <taxon>Epsilonproteobacteria</taxon>
        <taxon>Campylobacterales</taxon>
        <taxon>Helicobacteraceae</taxon>
        <taxon>Helicobacter</taxon>
    </lineage>
</organism>
<gene>
    <name evidence="2" type="primary">omp1428</name>
    <name evidence="1" type="synonym">omp960</name>
</gene>
<proteinExistence type="predicted"/>
<accession>A0A1M4NIK3</accession>
<dbReference type="OrthoDB" id="5314256at2"/>
<dbReference type="EMBL" id="LT633900">
    <property type="protein sequence ID" value="SFZ73156.1"/>
    <property type="molecule type" value="Genomic_DNA"/>
</dbReference>
<dbReference type="RefSeq" id="WP_158653760.1">
    <property type="nucleotide sequence ID" value="NZ_FZLY01000025.1"/>
</dbReference>
<dbReference type="EMBL" id="LT633811">
    <property type="protein sequence ID" value="SFZ72966.1"/>
    <property type="molecule type" value="Genomic_DNA"/>
</dbReference>
<evidence type="ECO:0000313" key="1">
    <source>
        <dbReference type="EMBL" id="SFZ72966.1"/>
    </source>
</evidence>
<dbReference type="InterPro" id="IPR002718">
    <property type="entry name" value="OMP_Helicobacter"/>
</dbReference>
<dbReference type="PRINTS" id="PR01776">
    <property type="entry name" value="HPOMPFAMILY"/>
</dbReference>
<sequence>MRKWMFLSLMIGWHECIAHPKDGVFVEGGLMTGMLASAEDISQKPSCSLSILCPQEFMKNAQPLFTTADVTSPLVRFKTTAPIKIALGGKGLEIQNFLPYTLGNVDIYMTTPQGTQVKVGSVQSLPKFTQTYVNPDLLPALANAPANSSFTIQPSAQSDPTTTRVLDALSQISVDLDLSFLKAPDDKWLTPTPKQAEELTDAMLNLTSLLSSQQFADAVLNAPFKFYDTASGEPVISPQEVLDVYRSKASIALGILSPKAGESSIEGLAGPGLLGLQPYLINPKSSAWTNYQTGSEWPMEVILHEFGHTKNYGHDGNMTYGKNGTGLVELGIKVWKQLGEANKLPINYDQIVHVPSPIYQSSFMRALSNAMPSGKTSSDAMVGFNVKSGYQQYFNDFVGLSYYGVLKYNFSKRLGYIKTISQVGLGVGTDLLIDFKTTYKTRNAAGSGKKQRANATRKTLVSTFGSFVGIRALWDSYVLNSIYKSAGNINAVVGFNYRFKHSKYSLGVSIPLIQNPLQFKIDTKDLSGNVVLYDGASHFNVFFNYGWVF</sequence>